<dbReference type="PANTHER" id="PTHR35866:SF2">
    <property type="entry name" value="YKGJ FAMILY CYSTEINE CLUSTER PROTEIN"/>
    <property type="match status" value="1"/>
</dbReference>
<dbReference type="EMBL" id="QGMY01000008">
    <property type="protein sequence ID" value="PWR71511.1"/>
    <property type="molecule type" value="Genomic_DNA"/>
</dbReference>
<comment type="caution">
    <text evidence="1">The sequence shown here is derived from an EMBL/GenBank/DDBJ whole genome shotgun (WGS) entry which is preliminary data.</text>
</comment>
<dbReference type="Proteomes" id="UP000245657">
    <property type="component" value="Unassembled WGS sequence"/>
</dbReference>
<dbReference type="InterPro" id="IPR005358">
    <property type="entry name" value="Puta_zinc/iron-chelating_dom"/>
</dbReference>
<gene>
    <name evidence="1" type="ORF">DK846_11665</name>
</gene>
<name>A0A2V2N7H8_9EURY</name>
<keyword evidence="2" id="KW-1185">Reference proteome</keyword>
<evidence type="ECO:0000313" key="1">
    <source>
        <dbReference type="EMBL" id="PWR71511.1"/>
    </source>
</evidence>
<organism evidence="1 2">
    <name type="scientific">Methanospirillum lacunae</name>
    <dbReference type="NCBI Taxonomy" id="668570"/>
    <lineage>
        <taxon>Archaea</taxon>
        <taxon>Methanobacteriati</taxon>
        <taxon>Methanobacteriota</taxon>
        <taxon>Stenosarchaea group</taxon>
        <taxon>Methanomicrobia</taxon>
        <taxon>Methanomicrobiales</taxon>
        <taxon>Methanospirillaceae</taxon>
        <taxon>Methanospirillum</taxon>
    </lineage>
</organism>
<dbReference type="OrthoDB" id="36424at2157"/>
<proteinExistence type="predicted"/>
<evidence type="ECO:0000313" key="2">
    <source>
        <dbReference type="Proteomes" id="UP000245657"/>
    </source>
</evidence>
<dbReference type="AlphaFoldDB" id="A0A2V2N7H8"/>
<dbReference type="Pfam" id="PF03692">
    <property type="entry name" value="CxxCxxCC"/>
    <property type="match status" value="1"/>
</dbReference>
<dbReference type="PANTHER" id="PTHR35866">
    <property type="entry name" value="PUTATIVE-RELATED"/>
    <property type="match status" value="1"/>
</dbReference>
<reference evidence="1 2" key="1">
    <citation type="submission" date="2018-05" db="EMBL/GenBank/DDBJ databases">
        <title>Draft genome of Methanospirillum lacunae Ki8-1.</title>
        <authorList>
            <person name="Dueholm M.S."/>
            <person name="Nielsen P.H."/>
            <person name="Bakmann L.F."/>
            <person name="Otzen D.E."/>
        </authorList>
    </citation>
    <scope>NUCLEOTIDE SEQUENCE [LARGE SCALE GENOMIC DNA]</scope>
    <source>
        <strain evidence="1 2">Ki8-1</strain>
    </source>
</reference>
<accession>A0A2V2N7H8</accession>
<sequence>MPGLNRISDQNISIEIRKTPFTCMRCGACCREIEPGSNLVLVSPAEVRVIMAATSLTFDEIAEPYPDFIHEGKRRYTLGWAIRRDGNRCKFLGEHGCLIYQSRPWICRTYPFMIDNENLMVSPCSGIGTGTDVMDPEIVNRFVQDLIDRQQAEKAEEEHIAEVLTREQIPAGKLVVIDGEGMRIMNG</sequence>
<protein>
    <submittedName>
        <fullName evidence="1">YkgJ family cysteine cluster protein</fullName>
    </submittedName>
</protein>